<dbReference type="AlphaFoldDB" id="A0A2K9NDG9"/>
<dbReference type="PROSITE" id="PS00061">
    <property type="entry name" value="ADH_SHORT"/>
    <property type="match status" value="1"/>
</dbReference>
<dbReference type="Gene3D" id="3.40.50.720">
    <property type="entry name" value="NAD(P)-binding Rossmann-like Domain"/>
    <property type="match status" value="1"/>
</dbReference>
<keyword evidence="3" id="KW-0521">NADP</keyword>
<dbReference type="Pfam" id="PF13561">
    <property type="entry name" value="adh_short_C2"/>
    <property type="match status" value="1"/>
</dbReference>
<dbReference type="KEGG" id="ncb:C0V82_13700"/>
<dbReference type="SUPFAM" id="SSF51735">
    <property type="entry name" value="NAD(P)-binding Rossmann-fold domains"/>
    <property type="match status" value="1"/>
</dbReference>
<proteinExistence type="inferred from homology"/>
<dbReference type="InterPro" id="IPR036291">
    <property type="entry name" value="NAD(P)-bd_dom_sf"/>
</dbReference>
<evidence type="ECO:0000313" key="5">
    <source>
        <dbReference type="Proteomes" id="UP000234752"/>
    </source>
</evidence>
<dbReference type="GO" id="GO:0005997">
    <property type="term" value="P:xylulose metabolic process"/>
    <property type="evidence" value="ECO:0007669"/>
    <property type="project" value="TreeGrafter"/>
</dbReference>
<dbReference type="PANTHER" id="PTHR44252">
    <property type="entry name" value="D-ERYTHRULOSE REDUCTASE"/>
    <property type="match status" value="1"/>
</dbReference>
<dbReference type="OrthoDB" id="7255009at2"/>
<dbReference type="EMBL" id="CP025611">
    <property type="protein sequence ID" value="AUN31168.1"/>
    <property type="molecule type" value="Genomic_DNA"/>
</dbReference>
<dbReference type="InterPro" id="IPR020904">
    <property type="entry name" value="Sc_DH/Rdtase_CS"/>
</dbReference>
<dbReference type="InterPro" id="IPR002347">
    <property type="entry name" value="SDR_fam"/>
</dbReference>
<dbReference type="GO" id="GO:0050038">
    <property type="term" value="F:L-xylulose reductase (NADPH) activity"/>
    <property type="evidence" value="ECO:0007669"/>
    <property type="project" value="TreeGrafter"/>
</dbReference>
<keyword evidence="5" id="KW-1185">Reference proteome</keyword>
<comment type="similarity">
    <text evidence="1">Belongs to the short-chain dehydrogenases/reductases (SDR) family.</text>
</comment>
<dbReference type="PRINTS" id="PR00081">
    <property type="entry name" value="GDHRDH"/>
</dbReference>
<dbReference type="GO" id="GO:0004090">
    <property type="term" value="F:carbonyl reductase (NADPH) activity"/>
    <property type="evidence" value="ECO:0007669"/>
    <property type="project" value="TreeGrafter"/>
</dbReference>
<evidence type="ECO:0000256" key="3">
    <source>
        <dbReference type="ARBA" id="ARBA00022857"/>
    </source>
</evidence>
<name>A0A2K9NDG9_9PROT</name>
<comment type="subunit">
    <text evidence="2">Homotetramer.</text>
</comment>
<dbReference type="PRINTS" id="PR00080">
    <property type="entry name" value="SDRFAMILY"/>
</dbReference>
<dbReference type="GO" id="GO:0006006">
    <property type="term" value="P:glucose metabolic process"/>
    <property type="evidence" value="ECO:0007669"/>
    <property type="project" value="TreeGrafter"/>
</dbReference>
<evidence type="ECO:0000313" key="4">
    <source>
        <dbReference type="EMBL" id="AUN31168.1"/>
    </source>
</evidence>
<accession>A0A2K9NDG9</accession>
<dbReference type="CDD" id="cd05233">
    <property type="entry name" value="SDR_c"/>
    <property type="match status" value="1"/>
</dbReference>
<dbReference type="RefSeq" id="WP_102112778.1">
    <property type="nucleotide sequence ID" value="NZ_BMGN01000021.1"/>
</dbReference>
<evidence type="ECO:0000256" key="1">
    <source>
        <dbReference type="ARBA" id="ARBA00006484"/>
    </source>
</evidence>
<dbReference type="InterPro" id="IPR051737">
    <property type="entry name" value="L-xylulose/Carbonyl_redctase"/>
</dbReference>
<sequence>MSVLPDPFAAFSLEGRVALVTGAGKGIGRAAALALAQAGAQVIAVARTGTDLAELAAEAPAGRVEGWEMDATAPAFLDRIRALPGLDILVNNLGINRPLPFTEVPVETLDAMLSVNVRTTFLVSQVAVDAMRRGGRGGAVIQVSSQMGHVGSPRRTVYCMTKHALEGLTKAMAVELAPEGIRVNSVCPTFIETPLTAPMLADHSFREFVQSRIPLGRVGRVGEVAPAILFLASPAASLITGAALMVDGGWTAQ</sequence>
<evidence type="ECO:0000256" key="2">
    <source>
        <dbReference type="ARBA" id="ARBA00011881"/>
    </source>
</evidence>
<protein>
    <submittedName>
        <fullName evidence="4">3-oxoacyl-ACP reductase</fullName>
    </submittedName>
</protein>
<dbReference type="Proteomes" id="UP000234752">
    <property type="component" value="Chromosome eg_1"/>
</dbReference>
<gene>
    <name evidence="4" type="ORF">C0V82_13700</name>
</gene>
<organism evidence="4 5">
    <name type="scientific">Niveispirillum cyanobacteriorum</name>
    <dbReference type="NCBI Taxonomy" id="1612173"/>
    <lineage>
        <taxon>Bacteria</taxon>
        <taxon>Pseudomonadati</taxon>
        <taxon>Pseudomonadota</taxon>
        <taxon>Alphaproteobacteria</taxon>
        <taxon>Rhodospirillales</taxon>
        <taxon>Azospirillaceae</taxon>
        <taxon>Niveispirillum</taxon>
    </lineage>
</organism>
<dbReference type="PANTHER" id="PTHR44252:SF3">
    <property type="entry name" value="D-ERYTHRULOSE REDUCTASE-RELATED"/>
    <property type="match status" value="1"/>
</dbReference>
<dbReference type="FunFam" id="3.40.50.720:FF:000084">
    <property type="entry name" value="Short-chain dehydrogenase reductase"/>
    <property type="match status" value="1"/>
</dbReference>
<reference evidence="4 5" key="1">
    <citation type="submission" date="2017-12" db="EMBL/GenBank/DDBJ databases">
        <title>Genomes of bacteria within cyanobacterial aggregates.</title>
        <authorList>
            <person name="Cai H."/>
        </authorList>
    </citation>
    <scope>NUCLEOTIDE SEQUENCE [LARGE SCALE GENOMIC DNA]</scope>
    <source>
        <strain evidence="4 5">TH16</strain>
    </source>
</reference>